<dbReference type="GO" id="GO:0031119">
    <property type="term" value="P:tRNA pseudouridine synthesis"/>
    <property type="evidence" value="ECO:0007669"/>
    <property type="project" value="TreeGrafter"/>
</dbReference>
<dbReference type="GO" id="GO:0005737">
    <property type="term" value="C:cytoplasm"/>
    <property type="evidence" value="ECO:0007669"/>
    <property type="project" value="TreeGrafter"/>
</dbReference>
<comment type="similarity">
    <text evidence="1">Belongs to the tRNA pseudouridine synthase TruA family.</text>
</comment>
<dbReference type="InterPro" id="IPR001406">
    <property type="entry name" value="PsdUridine_synth_TruA"/>
</dbReference>
<protein>
    <recommendedName>
        <fullName evidence="4">Pseudouridine synthase I TruA alpha/beta domain-containing protein</fullName>
    </recommendedName>
</protein>
<dbReference type="Gene3D" id="3.30.70.580">
    <property type="entry name" value="Pseudouridine synthase I, catalytic domain, N-terminal subdomain"/>
    <property type="match status" value="1"/>
</dbReference>
<dbReference type="NCBIfam" id="TIGR00071">
    <property type="entry name" value="hisT_truA"/>
    <property type="match status" value="1"/>
</dbReference>
<dbReference type="PANTHER" id="PTHR11142:SF5">
    <property type="entry name" value="TRNA PSEUDOURIDINE(38_39) SYNTHASE"/>
    <property type="match status" value="1"/>
</dbReference>
<evidence type="ECO:0000313" key="5">
    <source>
        <dbReference type="EMBL" id="KAJ3659436.1"/>
    </source>
</evidence>
<reference evidence="5" key="1">
    <citation type="journal article" date="2023" name="G3 (Bethesda)">
        <title>Whole genome assemblies of Zophobas morio and Tenebrio molitor.</title>
        <authorList>
            <person name="Kaur S."/>
            <person name="Stinson S.A."/>
            <person name="diCenzo G.C."/>
        </authorList>
    </citation>
    <scope>NUCLEOTIDE SEQUENCE</scope>
    <source>
        <strain evidence="5">QUZm001</strain>
    </source>
</reference>
<dbReference type="Gene3D" id="3.30.70.660">
    <property type="entry name" value="Pseudouridine synthase I, catalytic domain, C-terminal subdomain"/>
    <property type="match status" value="1"/>
</dbReference>
<evidence type="ECO:0000313" key="6">
    <source>
        <dbReference type="Proteomes" id="UP001168821"/>
    </source>
</evidence>
<keyword evidence="3" id="KW-0413">Isomerase</keyword>
<organism evidence="5 6">
    <name type="scientific">Zophobas morio</name>
    <dbReference type="NCBI Taxonomy" id="2755281"/>
    <lineage>
        <taxon>Eukaryota</taxon>
        <taxon>Metazoa</taxon>
        <taxon>Ecdysozoa</taxon>
        <taxon>Arthropoda</taxon>
        <taxon>Hexapoda</taxon>
        <taxon>Insecta</taxon>
        <taxon>Pterygota</taxon>
        <taxon>Neoptera</taxon>
        <taxon>Endopterygota</taxon>
        <taxon>Coleoptera</taxon>
        <taxon>Polyphaga</taxon>
        <taxon>Cucujiformia</taxon>
        <taxon>Tenebrionidae</taxon>
        <taxon>Zophobas</taxon>
    </lineage>
</organism>
<dbReference type="InterPro" id="IPR020095">
    <property type="entry name" value="PsdUridine_synth_TruA_C"/>
</dbReference>
<proteinExistence type="inferred from homology"/>
<sequence>MDEFENYSREQLVAYIKSLKNQNTQLLQTVVKNDTNKKQLRRKTSKPFDFDKCKYRHVLLKFFYLGWDYDGYVTQEDTSNTVEHFIFKALIKTCLIKNRSTSNYHRCGRTDKGVSAFSQVISVDLRSKSENIEDELNYCKMLNSVLPASIQFTAWCPVGNNFSARFDCRRRTYKYFFPKGNLDVRAMTIAAKYLEGTHDFRNFCKMDVNNGVVEFVRCILSIDFSSFNEGCHSDDSVYVMTVTGNAFLWHQIRYIFGILILIGQHKEKPEIILELLDVTSNPRKPDYHLASEIPLNLYDCYYDKIDWIYDQKSLKVVASKLQEMWTFSEINCFPKTGKTNRKV</sequence>
<accession>A0AA38MK66</accession>
<dbReference type="AlphaFoldDB" id="A0AA38MK66"/>
<dbReference type="GO" id="GO:1990481">
    <property type="term" value="P:mRNA pseudouridine synthesis"/>
    <property type="evidence" value="ECO:0007669"/>
    <property type="project" value="TreeGrafter"/>
</dbReference>
<evidence type="ECO:0000256" key="2">
    <source>
        <dbReference type="ARBA" id="ARBA00022694"/>
    </source>
</evidence>
<dbReference type="FunFam" id="3.30.70.580:FF:000007">
    <property type="entry name" value="tRNA pseudouridine synthase"/>
    <property type="match status" value="1"/>
</dbReference>
<dbReference type="GO" id="GO:0003723">
    <property type="term" value="F:RNA binding"/>
    <property type="evidence" value="ECO:0007669"/>
    <property type="project" value="InterPro"/>
</dbReference>
<feature type="domain" description="Pseudouridine synthase I TruA alpha/beta" evidence="4">
    <location>
        <begin position="190"/>
        <end position="303"/>
    </location>
</feature>
<evidence type="ECO:0000259" key="4">
    <source>
        <dbReference type="Pfam" id="PF01416"/>
    </source>
</evidence>
<keyword evidence="6" id="KW-1185">Reference proteome</keyword>
<dbReference type="InterPro" id="IPR020094">
    <property type="entry name" value="TruA/RsuA/RluB/E/F_N"/>
</dbReference>
<dbReference type="PANTHER" id="PTHR11142">
    <property type="entry name" value="PSEUDOURIDYLATE SYNTHASE"/>
    <property type="match status" value="1"/>
</dbReference>
<dbReference type="EMBL" id="JALNTZ010000003">
    <property type="protein sequence ID" value="KAJ3659436.1"/>
    <property type="molecule type" value="Genomic_DNA"/>
</dbReference>
<dbReference type="GO" id="GO:0005634">
    <property type="term" value="C:nucleus"/>
    <property type="evidence" value="ECO:0007669"/>
    <property type="project" value="TreeGrafter"/>
</dbReference>
<dbReference type="InterPro" id="IPR020103">
    <property type="entry name" value="PsdUridine_synth_cat_dom_sf"/>
</dbReference>
<dbReference type="HAMAP" id="MF_00171">
    <property type="entry name" value="TruA"/>
    <property type="match status" value="1"/>
</dbReference>
<dbReference type="Pfam" id="PF01416">
    <property type="entry name" value="PseudoU_synth_1"/>
    <property type="match status" value="1"/>
</dbReference>
<dbReference type="Proteomes" id="UP001168821">
    <property type="component" value="Unassembled WGS sequence"/>
</dbReference>
<comment type="caution">
    <text evidence="5">The sequence shown here is derived from an EMBL/GenBank/DDBJ whole genome shotgun (WGS) entry which is preliminary data.</text>
</comment>
<name>A0AA38MK66_9CUCU</name>
<gene>
    <name evidence="5" type="ORF">Zmor_011125</name>
</gene>
<keyword evidence="2" id="KW-0819">tRNA processing</keyword>
<dbReference type="CDD" id="cd02569">
    <property type="entry name" value="PseudoU_synth_ScPus3"/>
    <property type="match status" value="1"/>
</dbReference>
<dbReference type="SUPFAM" id="SSF55120">
    <property type="entry name" value="Pseudouridine synthase"/>
    <property type="match status" value="1"/>
</dbReference>
<evidence type="ECO:0000256" key="3">
    <source>
        <dbReference type="ARBA" id="ARBA00023235"/>
    </source>
</evidence>
<dbReference type="GO" id="GO:0009982">
    <property type="term" value="F:pseudouridine synthase activity"/>
    <property type="evidence" value="ECO:0007669"/>
    <property type="project" value="InterPro"/>
</dbReference>
<dbReference type="InterPro" id="IPR020097">
    <property type="entry name" value="PsdUridine_synth_TruA_a/b_dom"/>
</dbReference>
<dbReference type="InterPro" id="IPR041707">
    <property type="entry name" value="Pus3-like"/>
</dbReference>
<evidence type="ECO:0000256" key="1">
    <source>
        <dbReference type="ARBA" id="ARBA00009375"/>
    </source>
</evidence>